<dbReference type="PANTHER" id="PTHR39321">
    <property type="entry name" value="NICOTINATE-NUCLEOTIDE ADENYLYLTRANSFERASE-RELATED"/>
    <property type="match status" value="1"/>
</dbReference>
<organism evidence="13">
    <name type="scientific">Prevotella sp. GTC17254</name>
    <dbReference type="NCBI Taxonomy" id="3236794"/>
    <lineage>
        <taxon>Bacteria</taxon>
        <taxon>Pseudomonadati</taxon>
        <taxon>Bacteroidota</taxon>
        <taxon>Bacteroidia</taxon>
        <taxon>Bacteroidales</taxon>
        <taxon>Prevotellaceae</taxon>
        <taxon>Prevotella</taxon>
    </lineage>
</organism>
<dbReference type="AlphaFoldDB" id="A0AB33IZ61"/>
<evidence type="ECO:0000256" key="7">
    <source>
        <dbReference type="ARBA" id="ARBA00022741"/>
    </source>
</evidence>
<evidence type="ECO:0000256" key="9">
    <source>
        <dbReference type="ARBA" id="ARBA00023027"/>
    </source>
</evidence>
<gene>
    <name evidence="11 13" type="primary">nadD</name>
    <name evidence="13" type="ORF">GTC17254_22810</name>
</gene>
<evidence type="ECO:0000256" key="10">
    <source>
        <dbReference type="ARBA" id="ARBA00048721"/>
    </source>
</evidence>
<comment type="pathway">
    <text evidence="2 11">Cofactor biosynthesis; NAD(+) biosynthesis; deamido-NAD(+) from nicotinate D-ribonucleotide: step 1/1.</text>
</comment>
<keyword evidence="6 11" id="KW-0548">Nucleotidyltransferase</keyword>
<dbReference type="PANTHER" id="PTHR39321:SF3">
    <property type="entry name" value="PHOSPHOPANTETHEINE ADENYLYLTRANSFERASE"/>
    <property type="match status" value="1"/>
</dbReference>
<comment type="function">
    <text evidence="1 11">Catalyzes the reversible adenylation of nicotinate mononucleotide (NaMN) to nicotinic acid adenine dinucleotide (NaAD).</text>
</comment>
<evidence type="ECO:0000256" key="6">
    <source>
        <dbReference type="ARBA" id="ARBA00022695"/>
    </source>
</evidence>
<comment type="catalytic activity">
    <reaction evidence="10 11">
        <text>nicotinate beta-D-ribonucleotide + ATP + H(+) = deamido-NAD(+) + diphosphate</text>
        <dbReference type="Rhea" id="RHEA:22860"/>
        <dbReference type="ChEBI" id="CHEBI:15378"/>
        <dbReference type="ChEBI" id="CHEBI:30616"/>
        <dbReference type="ChEBI" id="CHEBI:33019"/>
        <dbReference type="ChEBI" id="CHEBI:57502"/>
        <dbReference type="ChEBI" id="CHEBI:58437"/>
        <dbReference type="EC" id="2.7.7.18"/>
    </reaction>
</comment>
<evidence type="ECO:0000256" key="4">
    <source>
        <dbReference type="ARBA" id="ARBA00022642"/>
    </source>
</evidence>
<evidence type="ECO:0000256" key="8">
    <source>
        <dbReference type="ARBA" id="ARBA00022840"/>
    </source>
</evidence>
<dbReference type="EC" id="2.7.7.18" evidence="11"/>
<dbReference type="CDD" id="cd02165">
    <property type="entry name" value="NMNAT"/>
    <property type="match status" value="1"/>
</dbReference>
<keyword evidence="5 11" id="KW-0808">Transferase</keyword>
<keyword evidence="7 11" id="KW-0547">Nucleotide-binding</keyword>
<reference evidence="13" key="1">
    <citation type="submission" date="2024-07" db="EMBL/GenBank/DDBJ databases">
        <title>Complete genome sequence of Prevotella sp. YM-2024 GTC17254.</title>
        <authorList>
            <person name="Hayashi M."/>
            <person name="Muto Y."/>
            <person name="Tanaka K."/>
            <person name="Niwa H."/>
        </authorList>
    </citation>
    <scope>NUCLEOTIDE SEQUENCE</scope>
    <source>
        <strain evidence="13">GTC17254</strain>
    </source>
</reference>
<sequence length="186" mass="21776">MNSASSPIRTGIYGGSFNPIHTGHVALAKQILKAARLDEVWFIVSPQNPLKQQRDLMPDEQRLEWVRQALANEPRLIASDYEFHLPKPSYTWNTLQHLHHDYPHRQFSLIIGADNWLSFPQWAHHEDILRDYEIFIYPRRNSPIDATTLPSNVHLLETELYDISSTEIRRRMAAGENVDQWLPFRL</sequence>
<dbReference type="HAMAP" id="MF_00244">
    <property type="entry name" value="NaMN_adenylyltr"/>
    <property type="match status" value="1"/>
</dbReference>
<evidence type="ECO:0000256" key="5">
    <source>
        <dbReference type="ARBA" id="ARBA00022679"/>
    </source>
</evidence>
<feature type="domain" description="Cytidyltransferase-like" evidence="12">
    <location>
        <begin position="12"/>
        <end position="171"/>
    </location>
</feature>
<evidence type="ECO:0000313" key="13">
    <source>
        <dbReference type="EMBL" id="BFO74684.1"/>
    </source>
</evidence>
<dbReference type="InterPro" id="IPR004821">
    <property type="entry name" value="Cyt_trans-like"/>
</dbReference>
<dbReference type="GO" id="GO:0005524">
    <property type="term" value="F:ATP binding"/>
    <property type="evidence" value="ECO:0007669"/>
    <property type="project" value="UniProtKB-KW"/>
</dbReference>
<dbReference type="SUPFAM" id="SSF52374">
    <property type="entry name" value="Nucleotidylyl transferase"/>
    <property type="match status" value="1"/>
</dbReference>
<keyword evidence="9 11" id="KW-0520">NAD</keyword>
<dbReference type="NCBIfam" id="TIGR00482">
    <property type="entry name" value="nicotinate (nicotinamide) nucleotide adenylyltransferase"/>
    <property type="match status" value="1"/>
</dbReference>
<dbReference type="InterPro" id="IPR005248">
    <property type="entry name" value="NadD/NMNAT"/>
</dbReference>
<keyword evidence="8 11" id="KW-0067">ATP-binding</keyword>
<accession>A0AB33IZ61</accession>
<dbReference type="GO" id="GO:0004515">
    <property type="term" value="F:nicotinate-nucleotide adenylyltransferase activity"/>
    <property type="evidence" value="ECO:0007669"/>
    <property type="project" value="UniProtKB-UniRule"/>
</dbReference>
<dbReference type="NCBIfam" id="TIGR00125">
    <property type="entry name" value="cyt_tran_rel"/>
    <property type="match status" value="1"/>
</dbReference>
<evidence type="ECO:0000256" key="11">
    <source>
        <dbReference type="HAMAP-Rule" id="MF_00244"/>
    </source>
</evidence>
<evidence type="ECO:0000256" key="2">
    <source>
        <dbReference type="ARBA" id="ARBA00005019"/>
    </source>
</evidence>
<dbReference type="GO" id="GO:0009435">
    <property type="term" value="P:NAD+ biosynthetic process"/>
    <property type="evidence" value="ECO:0007669"/>
    <property type="project" value="UniProtKB-UniRule"/>
</dbReference>
<evidence type="ECO:0000256" key="1">
    <source>
        <dbReference type="ARBA" id="ARBA00002324"/>
    </source>
</evidence>
<dbReference type="Pfam" id="PF01467">
    <property type="entry name" value="CTP_transf_like"/>
    <property type="match status" value="1"/>
</dbReference>
<protein>
    <recommendedName>
        <fullName evidence="11">Probable nicotinate-nucleotide adenylyltransferase</fullName>
        <ecNumber evidence="11">2.7.7.18</ecNumber>
    </recommendedName>
    <alternativeName>
        <fullName evidence="11">Deamido-NAD(+) diphosphorylase</fullName>
    </alternativeName>
    <alternativeName>
        <fullName evidence="11">Deamido-NAD(+) pyrophosphorylase</fullName>
    </alternativeName>
    <alternativeName>
        <fullName evidence="11">Nicotinate mononucleotide adenylyltransferase</fullName>
        <shortName evidence="11">NaMN adenylyltransferase</shortName>
    </alternativeName>
</protein>
<keyword evidence="4 11" id="KW-0662">Pyridine nucleotide biosynthesis</keyword>
<evidence type="ECO:0000256" key="3">
    <source>
        <dbReference type="ARBA" id="ARBA00009014"/>
    </source>
</evidence>
<dbReference type="EMBL" id="AP035786">
    <property type="protein sequence ID" value="BFO74684.1"/>
    <property type="molecule type" value="Genomic_DNA"/>
</dbReference>
<evidence type="ECO:0000259" key="12">
    <source>
        <dbReference type="Pfam" id="PF01467"/>
    </source>
</evidence>
<comment type="similarity">
    <text evidence="3 11">Belongs to the NadD family.</text>
</comment>
<dbReference type="Gene3D" id="3.40.50.620">
    <property type="entry name" value="HUPs"/>
    <property type="match status" value="1"/>
</dbReference>
<proteinExistence type="inferred from homology"/>
<dbReference type="InterPro" id="IPR014729">
    <property type="entry name" value="Rossmann-like_a/b/a_fold"/>
</dbReference>
<name>A0AB33IZ61_9BACT</name>